<comment type="cofactor">
    <cofactor evidence="1">
        <name>Mg(2+)</name>
        <dbReference type="ChEBI" id="CHEBI:18420"/>
    </cofactor>
</comment>
<evidence type="ECO:0000256" key="5">
    <source>
        <dbReference type="ARBA" id="ARBA00022842"/>
    </source>
</evidence>
<dbReference type="CDD" id="cd00685">
    <property type="entry name" value="Trans_IPPS_HT"/>
    <property type="match status" value="1"/>
</dbReference>
<dbReference type="PANTHER" id="PTHR12001:SF69">
    <property type="entry name" value="ALL TRANS-POLYPRENYL-DIPHOSPHATE SYNTHASE PDSS1"/>
    <property type="match status" value="1"/>
</dbReference>
<dbReference type="InterPro" id="IPR033749">
    <property type="entry name" value="Polyprenyl_synt_CS"/>
</dbReference>
<dbReference type="PANTHER" id="PTHR12001">
    <property type="entry name" value="GERANYLGERANYL PYROPHOSPHATE SYNTHASE"/>
    <property type="match status" value="1"/>
</dbReference>
<dbReference type="GO" id="GO:0008299">
    <property type="term" value="P:isoprenoid biosynthetic process"/>
    <property type="evidence" value="ECO:0007669"/>
    <property type="project" value="InterPro"/>
</dbReference>
<dbReference type="InterPro" id="IPR008949">
    <property type="entry name" value="Isoprenoid_synthase_dom_sf"/>
</dbReference>
<dbReference type="Proteomes" id="UP000004773">
    <property type="component" value="Unassembled WGS sequence"/>
</dbReference>
<accession>A0AA87AMN5</accession>
<dbReference type="AlphaFoldDB" id="A0AA87AMN5"/>
<name>A0AA87AMN5_9BACL</name>
<dbReference type="SFLD" id="SFLDS00005">
    <property type="entry name" value="Isoprenoid_Synthase_Type_I"/>
    <property type="match status" value="1"/>
</dbReference>
<dbReference type="Pfam" id="PF00348">
    <property type="entry name" value="polyprenyl_synt"/>
    <property type="match status" value="1"/>
</dbReference>
<dbReference type="PROSITE" id="PS00444">
    <property type="entry name" value="POLYPRENYL_SYNTHASE_2"/>
    <property type="match status" value="1"/>
</dbReference>
<dbReference type="RefSeq" id="WP_003147196.1">
    <property type="nucleotide sequence ID" value="NZ_GL883583.1"/>
</dbReference>
<evidence type="ECO:0000256" key="4">
    <source>
        <dbReference type="ARBA" id="ARBA00022723"/>
    </source>
</evidence>
<evidence type="ECO:0000313" key="8">
    <source>
        <dbReference type="Proteomes" id="UP000004773"/>
    </source>
</evidence>
<keyword evidence="3 6" id="KW-0808">Transferase</keyword>
<dbReference type="GO" id="GO:0046872">
    <property type="term" value="F:metal ion binding"/>
    <property type="evidence" value="ECO:0007669"/>
    <property type="project" value="UniProtKB-KW"/>
</dbReference>
<evidence type="ECO:0008006" key="9">
    <source>
        <dbReference type="Google" id="ProtNLM"/>
    </source>
</evidence>
<evidence type="ECO:0000256" key="6">
    <source>
        <dbReference type="RuleBase" id="RU004466"/>
    </source>
</evidence>
<dbReference type="InterPro" id="IPR000092">
    <property type="entry name" value="Polyprenyl_synt"/>
</dbReference>
<dbReference type="SUPFAM" id="SSF48576">
    <property type="entry name" value="Terpenoid synthases"/>
    <property type="match status" value="1"/>
</dbReference>
<evidence type="ECO:0000256" key="2">
    <source>
        <dbReference type="ARBA" id="ARBA00006706"/>
    </source>
</evidence>
<gene>
    <name evidence="7" type="ORF">HMPREF0428_01098</name>
</gene>
<protein>
    <recommendedName>
        <fullName evidence="9">Polyprenyl synthetase</fullName>
    </recommendedName>
</protein>
<organism evidence="7 8">
    <name type="scientific">Gemella haemolysans M341</name>
    <dbReference type="NCBI Taxonomy" id="562981"/>
    <lineage>
        <taxon>Bacteria</taxon>
        <taxon>Bacillati</taxon>
        <taxon>Bacillota</taxon>
        <taxon>Bacilli</taxon>
        <taxon>Bacillales</taxon>
        <taxon>Gemellaceae</taxon>
        <taxon>Gemella</taxon>
    </lineage>
</organism>
<comment type="similarity">
    <text evidence="2 6">Belongs to the FPP/GGPP synthase family.</text>
</comment>
<evidence type="ECO:0000256" key="1">
    <source>
        <dbReference type="ARBA" id="ARBA00001946"/>
    </source>
</evidence>
<keyword evidence="5" id="KW-0460">Magnesium</keyword>
<keyword evidence="4" id="KW-0479">Metal-binding</keyword>
<dbReference type="GO" id="GO:0004659">
    <property type="term" value="F:prenyltransferase activity"/>
    <property type="evidence" value="ECO:0007669"/>
    <property type="project" value="InterPro"/>
</dbReference>
<proteinExistence type="inferred from homology"/>
<reference evidence="7 8" key="1">
    <citation type="submission" date="2011-03" db="EMBL/GenBank/DDBJ databases">
        <title>The Genome Sequence of Gemella haemolysans M341.</title>
        <authorList>
            <consortium name="The Broad Institute Genome Sequencing Platform"/>
            <consortium name="The Broad Institute Genome Sequencing Center for Infectious Disease"/>
            <person name="Earl A."/>
            <person name="Ward D."/>
            <person name="Feldgarden M."/>
            <person name="Gevers D."/>
            <person name="Sibley C.D."/>
            <person name="Field T.R."/>
            <person name="Grinwis M."/>
            <person name="Eshaghurshan C.S."/>
            <person name="Surette M.G."/>
            <person name="Young S.K."/>
            <person name="Zeng Q."/>
            <person name="Gargeya S."/>
            <person name="Fitzgerald M."/>
            <person name="Haas B."/>
            <person name="Abouelleil A."/>
            <person name="Alvarado L."/>
            <person name="Arachchi H.M."/>
            <person name="Berlin A."/>
            <person name="Brown A."/>
            <person name="Chapman S.B."/>
            <person name="Chen Z."/>
            <person name="Dunbar C."/>
            <person name="Freedman E."/>
            <person name="Gearin G."/>
            <person name="Gellesch M."/>
            <person name="Goldberg J."/>
            <person name="Griggs A."/>
            <person name="Gujja S."/>
            <person name="Heilman E.R."/>
            <person name="Heiman D."/>
            <person name="Howarth C."/>
            <person name="Larson L."/>
            <person name="Lui A."/>
            <person name="MacDonald P.J.P."/>
            <person name="Mehta T."/>
            <person name="Montmayeur A."/>
            <person name="Murphy C."/>
            <person name="Neiman D."/>
            <person name="Pearson M."/>
            <person name="Priest M."/>
            <person name="Roberts A."/>
            <person name="Saif S."/>
            <person name="Shea T."/>
            <person name="Shenoy N."/>
            <person name="Sisk P."/>
            <person name="Stolte C."/>
            <person name="Sykes S."/>
            <person name="White J."/>
            <person name="Yandava C."/>
            <person name="Wortman J."/>
            <person name="Nusbaum C."/>
            <person name="Birren B."/>
        </authorList>
    </citation>
    <scope>NUCLEOTIDE SEQUENCE [LARGE SCALE GENOMIC DNA]</scope>
    <source>
        <strain evidence="7 8">M341</strain>
    </source>
</reference>
<dbReference type="EMBL" id="ACRO01000017">
    <property type="protein sequence ID" value="EGF88274.1"/>
    <property type="molecule type" value="Genomic_DNA"/>
</dbReference>
<dbReference type="Gene3D" id="1.10.600.10">
    <property type="entry name" value="Farnesyl Diphosphate Synthase"/>
    <property type="match status" value="1"/>
</dbReference>
<comment type="caution">
    <text evidence="7">The sequence shown here is derived from an EMBL/GenBank/DDBJ whole genome shotgun (WGS) entry which is preliminary data.</text>
</comment>
<evidence type="ECO:0000256" key="3">
    <source>
        <dbReference type="ARBA" id="ARBA00022679"/>
    </source>
</evidence>
<evidence type="ECO:0000313" key="7">
    <source>
        <dbReference type="EMBL" id="EGF88274.1"/>
    </source>
</evidence>
<sequence length="315" mass="35978">MLKQYDMLVHDVLEDILDITKCDDDRLNEIIKRYFLNGGKRVRVLLLLMCAKLGNFELNRKDIIRMASIVEIIHTASLIHDDIIDNADTRRGSITMNKEYTNEFALHVGDYLFAIVLNEVAKFSDERIHNYLAETLKELCIGELIQADGLYNIKTRRIDYLKKIKRKTAILIAFACVAGSIVSKASDENIKSAFSYGYYLGMSYQIIDDYLDFAGGAENLGKEVGQDLMNGNITLPALLAKEENSELFSNFTGETSTEEKTEIIDYIKNNEKILSETLDISRRYLLKAQNSIDKIEISVKNELTFIMNKLARRDN</sequence>
<dbReference type="PROSITE" id="PS00723">
    <property type="entry name" value="POLYPRENYL_SYNTHASE_1"/>
    <property type="match status" value="1"/>
</dbReference>